<proteinExistence type="predicted"/>
<feature type="region of interest" description="Disordered" evidence="1">
    <location>
        <begin position="260"/>
        <end position="279"/>
    </location>
</feature>
<reference evidence="2" key="1">
    <citation type="journal article" date="2023" name="Mol. Biol. Evol.">
        <title>Third-Generation Sequencing Reveals the Adaptive Role of the Epigenome in Three Deep-Sea Polychaetes.</title>
        <authorList>
            <person name="Perez M."/>
            <person name="Aroh O."/>
            <person name="Sun Y."/>
            <person name="Lan Y."/>
            <person name="Juniper S.K."/>
            <person name="Young C.R."/>
            <person name="Angers B."/>
            <person name="Qian P.Y."/>
        </authorList>
    </citation>
    <scope>NUCLEOTIDE SEQUENCE</scope>
    <source>
        <strain evidence="2">R07B-5</strain>
    </source>
</reference>
<accession>A0AAD9PDM8</accession>
<keyword evidence="3" id="KW-1185">Reference proteome</keyword>
<dbReference type="AlphaFoldDB" id="A0AAD9PDM8"/>
<gene>
    <name evidence="2" type="ORF">NP493_22g02032</name>
</gene>
<organism evidence="2 3">
    <name type="scientific">Ridgeia piscesae</name>
    <name type="common">Tubeworm</name>
    <dbReference type="NCBI Taxonomy" id="27915"/>
    <lineage>
        <taxon>Eukaryota</taxon>
        <taxon>Metazoa</taxon>
        <taxon>Spiralia</taxon>
        <taxon>Lophotrochozoa</taxon>
        <taxon>Annelida</taxon>
        <taxon>Polychaeta</taxon>
        <taxon>Sedentaria</taxon>
        <taxon>Canalipalpata</taxon>
        <taxon>Sabellida</taxon>
        <taxon>Siboglinidae</taxon>
        <taxon>Ridgeia</taxon>
    </lineage>
</organism>
<evidence type="ECO:0000313" key="3">
    <source>
        <dbReference type="Proteomes" id="UP001209878"/>
    </source>
</evidence>
<sequence>MEKFCVVLERVLYQTVECLADDRWELRRMGTQDSKLCCEMVVHITDCIRRKLSVWSVSVHQQLCRPRCDQMTITALNTLTGLTGSIVQVVSGVFCAAHPDVDLTKQLLARLCPGWITTIVPFDGFLRCEQNRNLNVSVCFKQVENLMLSELCTTLPTFIGVCPPEDRRSKMEEFVGLALRQLADIIRHGLVDVSTTRQVVDLYLSLSGQLDTARHVHIILAALAHRLAQINEVKSTDDMVRSRSGADLAMNSNDIPISPEAEEQEASTDEDDPPLDTSHTSVLAECHTLNTSNNSGSGSRHLEQRILFTVISEFLVKLKQQMTSDVKDKDVFERHLRKMSPSERRHLVDILATNESC</sequence>
<comment type="caution">
    <text evidence="2">The sequence shown here is derived from an EMBL/GenBank/DDBJ whole genome shotgun (WGS) entry which is preliminary data.</text>
</comment>
<dbReference type="Proteomes" id="UP001209878">
    <property type="component" value="Unassembled WGS sequence"/>
</dbReference>
<evidence type="ECO:0000313" key="2">
    <source>
        <dbReference type="EMBL" id="KAK2192798.1"/>
    </source>
</evidence>
<evidence type="ECO:0000256" key="1">
    <source>
        <dbReference type="SAM" id="MobiDB-lite"/>
    </source>
</evidence>
<protein>
    <submittedName>
        <fullName evidence="2">Uncharacterized protein</fullName>
    </submittedName>
</protein>
<dbReference type="EMBL" id="JAODUO010000022">
    <property type="protein sequence ID" value="KAK2192798.1"/>
    <property type="molecule type" value="Genomic_DNA"/>
</dbReference>
<feature type="compositionally biased region" description="Acidic residues" evidence="1">
    <location>
        <begin position="260"/>
        <end position="274"/>
    </location>
</feature>
<name>A0AAD9PDM8_RIDPI</name>